<dbReference type="GO" id="GO:0016020">
    <property type="term" value="C:membrane"/>
    <property type="evidence" value="ECO:0007669"/>
    <property type="project" value="UniProtKB-SubCell"/>
</dbReference>
<evidence type="ECO:0000256" key="5">
    <source>
        <dbReference type="SAM" id="Phobius"/>
    </source>
</evidence>
<feature type="transmembrane region" description="Helical" evidence="5">
    <location>
        <begin position="39"/>
        <end position="59"/>
    </location>
</feature>
<evidence type="ECO:0000256" key="2">
    <source>
        <dbReference type="ARBA" id="ARBA00022692"/>
    </source>
</evidence>
<organism evidence="7 8">
    <name type="scientific">Nocardioides panacis</name>
    <dbReference type="NCBI Taxonomy" id="2849501"/>
    <lineage>
        <taxon>Bacteria</taxon>
        <taxon>Bacillati</taxon>
        <taxon>Actinomycetota</taxon>
        <taxon>Actinomycetes</taxon>
        <taxon>Propionibacteriales</taxon>
        <taxon>Nocardioidaceae</taxon>
        <taxon>Nocardioides</taxon>
    </lineage>
</organism>
<keyword evidence="2 5" id="KW-0812">Transmembrane</keyword>
<proteinExistence type="predicted"/>
<feature type="transmembrane region" description="Helical" evidence="5">
    <location>
        <begin position="66"/>
        <end position="84"/>
    </location>
</feature>
<evidence type="ECO:0000256" key="1">
    <source>
        <dbReference type="ARBA" id="ARBA00004141"/>
    </source>
</evidence>
<dbReference type="PANTHER" id="PTHR38480:SF1">
    <property type="entry name" value="SLR0254 PROTEIN"/>
    <property type="match status" value="1"/>
</dbReference>
<evidence type="ECO:0000313" key="8">
    <source>
        <dbReference type="Proteomes" id="UP000683575"/>
    </source>
</evidence>
<evidence type="ECO:0000256" key="4">
    <source>
        <dbReference type="ARBA" id="ARBA00023136"/>
    </source>
</evidence>
<keyword evidence="4 5" id="KW-0472">Membrane</keyword>
<reference evidence="7" key="1">
    <citation type="submission" date="2021-06" db="EMBL/GenBank/DDBJ databases">
        <title>Complete genome sequence of Nocardioides sp. G188.</title>
        <authorList>
            <person name="Im W.-T."/>
        </authorList>
    </citation>
    <scope>NUCLEOTIDE SEQUENCE</scope>
    <source>
        <strain evidence="7">G188</strain>
    </source>
</reference>
<comment type="subcellular location">
    <subcellularLocation>
        <location evidence="1">Membrane</location>
        <topology evidence="1">Multi-pass membrane protein</topology>
    </subcellularLocation>
</comment>
<dbReference type="AlphaFoldDB" id="A0A975XZ24"/>
<dbReference type="Proteomes" id="UP000683575">
    <property type="component" value="Chromosome"/>
</dbReference>
<dbReference type="RefSeq" id="WP_216938406.1">
    <property type="nucleotide sequence ID" value="NZ_CP077062.1"/>
</dbReference>
<sequence length="269" mass="28241">MANADWLLGDDDLVTGEAVALDLPPATVGVRLTSGLVDVAAEGLLLVLVFVLGMVVVAGGDDALRAVAGLLSVVLVLVVLPTTLETLTHGRSLGKLALGLRTVRDDAGPISLRHALTRSLIAVVEIWLLSGVPALVCALVNPRGKRVGDVVAGTYVVRERFAFPQVRPALMPPHLAGWAAAADMAPLPDGLALAVRQFLDRAASLNPVSRATLGTQLAAQVLTHVAPAPPPGQHPEAVLAAVVAERRRRDEARLARDEALRVRLRGPRR</sequence>
<evidence type="ECO:0000256" key="3">
    <source>
        <dbReference type="ARBA" id="ARBA00022989"/>
    </source>
</evidence>
<name>A0A975XZ24_9ACTN</name>
<evidence type="ECO:0000259" key="6">
    <source>
        <dbReference type="Pfam" id="PF06271"/>
    </source>
</evidence>
<accession>A0A975XZ24</accession>
<gene>
    <name evidence="7" type="ORF">KRR39_15875</name>
</gene>
<dbReference type="Pfam" id="PF06271">
    <property type="entry name" value="RDD"/>
    <property type="match status" value="1"/>
</dbReference>
<keyword evidence="8" id="KW-1185">Reference proteome</keyword>
<keyword evidence="3 5" id="KW-1133">Transmembrane helix</keyword>
<evidence type="ECO:0000313" key="7">
    <source>
        <dbReference type="EMBL" id="QWZ06981.1"/>
    </source>
</evidence>
<feature type="domain" description="RDD" evidence="6">
    <location>
        <begin position="26"/>
        <end position="153"/>
    </location>
</feature>
<dbReference type="KEGG" id="nps:KRR39_15875"/>
<protein>
    <submittedName>
        <fullName evidence="7">RDD family protein</fullName>
    </submittedName>
</protein>
<feature type="transmembrane region" description="Helical" evidence="5">
    <location>
        <begin position="120"/>
        <end position="140"/>
    </location>
</feature>
<dbReference type="EMBL" id="CP077062">
    <property type="protein sequence ID" value="QWZ06981.1"/>
    <property type="molecule type" value="Genomic_DNA"/>
</dbReference>
<dbReference type="InterPro" id="IPR010432">
    <property type="entry name" value="RDD"/>
</dbReference>
<dbReference type="PANTHER" id="PTHR38480">
    <property type="entry name" value="SLR0254 PROTEIN"/>
    <property type="match status" value="1"/>
</dbReference>